<organism evidence="1">
    <name type="scientific">uncultured Desulfobacterium sp</name>
    <dbReference type="NCBI Taxonomy" id="201089"/>
    <lineage>
        <taxon>Bacteria</taxon>
        <taxon>Pseudomonadati</taxon>
        <taxon>Thermodesulfobacteriota</taxon>
        <taxon>Desulfobacteria</taxon>
        <taxon>Desulfobacterales</taxon>
        <taxon>Desulfobacteriaceae</taxon>
        <taxon>Desulfobacterium</taxon>
        <taxon>environmental samples</taxon>
    </lineage>
</organism>
<dbReference type="InterPro" id="IPR036502">
    <property type="entry name" value="NiSOD_sf"/>
</dbReference>
<dbReference type="GO" id="GO:0016151">
    <property type="term" value="F:nickel cation binding"/>
    <property type="evidence" value="ECO:0007669"/>
    <property type="project" value="InterPro"/>
</dbReference>
<dbReference type="Pfam" id="PF09055">
    <property type="entry name" value="Sod_Ni"/>
    <property type="match status" value="1"/>
</dbReference>
<reference evidence="1" key="1">
    <citation type="submission" date="2018-01" db="EMBL/GenBank/DDBJ databases">
        <authorList>
            <person name="Regsiter A."/>
            <person name="William W."/>
        </authorList>
    </citation>
    <scope>NUCLEOTIDE SEQUENCE</scope>
    <source>
        <strain evidence="1">TRIP AH-1</strain>
    </source>
</reference>
<evidence type="ECO:0000313" key="1">
    <source>
        <dbReference type="EMBL" id="SPD74646.1"/>
    </source>
</evidence>
<dbReference type="GO" id="GO:0004784">
    <property type="term" value="F:superoxide dismutase activity"/>
    <property type="evidence" value="ECO:0007669"/>
    <property type="project" value="InterPro"/>
</dbReference>
<gene>
    <name evidence="1" type="ORF">PITCH_A290030</name>
</gene>
<proteinExistence type="predicted"/>
<accession>A0A445MYT2</accession>
<dbReference type="Gene3D" id="1.20.120.400">
    <property type="entry name" value="Nickel-containing superoxide dismutase"/>
    <property type="match status" value="1"/>
</dbReference>
<sequence length="149" mass="17311">MKRKGFQSLVVIGIIFFAAARSSAHCEIPCGIYDDKARISLIAEHITTIEKAMKVIISLQDSKPIDYNQLVRWITNKDKHACEIQSIVSQYFLTQRIKPDSDKYKDKLVVLHKMLVESMKCKQTTDLNLVNTLRTLLKEFQDLYFEEDR</sequence>
<name>A0A445MYT2_9BACT</name>
<protein>
    <submittedName>
        <fullName evidence="1">Nickel-containing superoxide dismutase</fullName>
    </submittedName>
</protein>
<dbReference type="EMBL" id="OJIN01000169">
    <property type="protein sequence ID" value="SPD74646.1"/>
    <property type="molecule type" value="Genomic_DNA"/>
</dbReference>
<dbReference type="AlphaFoldDB" id="A0A445MYT2"/>
<dbReference type="InterPro" id="IPR014123">
    <property type="entry name" value="Superoxide_dismutase_Ni-type"/>
</dbReference>
<dbReference type="SUPFAM" id="SSF109770">
    <property type="entry name" value="Nickel-containing superoxide dismutase, NiSOD"/>
    <property type="match status" value="1"/>
</dbReference>